<dbReference type="SUPFAM" id="SSF52402">
    <property type="entry name" value="Adenine nucleotide alpha hydrolases-like"/>
    <property type="match status" value="1"/>
</dbReference>
<dbReference type="EMBL" id="CP049056">
    <property type="protein sequence ID" value="QIE55980.1"/>
    <property type="molecule type" value="Genomic_DNA"/>
</dbReference>
<dbReference type="InterPro" id="IPR006016">
    <property type="entry name" value="UspA"/>
</dbReference>
<sequence length="152" mass="16088">MRKFMIVVDETPECANALRFAARRAAKTGGGVVMLYVIRPEEFQHWIGVAEVMRAEAREAAEERLSQLAEEVKALSGVLPEFVIREGDARDEVLAQIKEDSEIGVLVLGAGASGDGPGPLVSALVGRMAGGLTVPVTVVPGGMSLDRIDAVC</sequence>
<evidence type="ECO:0000313" key="2">
    <source>
        <dbReference type="EMBL" id="QIE55980.1"/>
    </source>
</evidence>
<accession>A0A7L5BUM5</accession>
<keyword evidence="3" id="KW-1185">Reference proteome</keyword>
<evidence type="ECO:0000259" key="1">
    <source>
        <dbReference type="Pfam" id="PF00582"/>
    </source>
</evidence>
<organism evidence="2 3">
    <name type="scientific">Pikeienuella piscinae</name>
    <dbReference type="NCBI Taxonomy" id="2748098"/>
    <lineage>
        <taxon>Bacteria</taxon>
        <taxon>Pseudomonadati</taxon>
        <taxon>Pseudomonadota</taxon>
        <taxon>Alphaproteobacteria</taxon>
        <taxon>Rhodobacterales</taxon>
        <taxon>Paracoccaceae</taxon>
        <taxon>Pikeienuella</taxon>
    </lineage>
</organism>
<gene>
    <name evidence="2" type="ORF">G5B40_11255</name>
</gene>
<dbReference type="Gene3D" id="3.40.50.620">
    <property type="entry name" value="HUPs"/>
    <property type="match status" value="1"/>
</dbReference>
<dbReference type="RefSeq" id="WP_165098590.1">
    <property type="nucleotide sequence ID" value="NZ_CP049056.1"/>
</dbReference>
<dbReference type="InterPro" id="IPR014729">
    <property type="entry name" value="Rossmann-like_a/b/a_fold"/>
</dbReference>
<dbReference type="AlphaFoldDB" id="A0A7L5BUM5"/>
<dbReference type="KEGG" id="hdh:G5B40_11255"/>
<reference evidence="2 3" key="1">
    <citation type="submission" date="2020-02" db="EMBL/GenBank/DDBJ databases">
        <title>complete genome sequence of Rhodobacteraceae bacterium.</title>
        <authorList>
            <person name="Park J."/>
            <person name="Kim Y.-S."/>
            <person name="Kim K.-H."/>
        </authorList>
    </citation>
    <scope>NUCLEOTIDE SEQUENCE [LARGE SCALE GENOMIC DNA]</scope>
    <source>
        <strain evidence="2 3">RR4-56</strain>
    </source>
</reference>
<dbReference type="Proteomes" id="UP000503336">
    <property type="component" value="Chromosome"/>
</dbReference>
<name>A0A7L5BUM5_9RHOB</name>
<dbReference type="Pfam" id="PF00582">
    <property type="entry name" value="Usp"/>
    <property type="match status" value="1"/>
</dbReference>
<protein>
    <submittedName>
        <fullName evidence="2">Universal stress protein</fullName>
    </submittedName>
</protein>
<feature type="domain" description="UspA" evidence="1">
    <location>
        <begin position="1"/>
        <end position="140"/>
    </location>
</feature>
<evidence type="ECO:0000313" key="3">
    <source>
        <dbReference type="Proteomes" id="UP000503336"/>
    </source>
</evidence>
<proteinExistence type="predicted"/>